<accession>A0A5J5BNI6</accession>
<gene>
    <name evidence="2" type="ORF">F0562_022384</name>
</gene>
<feature type="domain" description="DUF4216" evidence="1">
    <location>
        <begin position="43"/>
        <end position="115"/>
    </location>
</feature>
<dbReference type="Pfam" id="PF13952">
    <property type="entry name" value="DUF4216"/>
    <property type="match status" value="1"/>
</dbReference>
<dbReference type="AlphaFoldDB" id="A0A5J5BNI6"/>
<dbReference type="PANTHER" id="PTHR48258">
    <property type="entry name" value="DUF4218 DOMAIN-CONTAINING PROTEIN-RELATED"/>
    <property type="match status" value="1"/>
</dbReference>
<keyword evidence="3" id="KW-1185">Reference proteome</keyword>
<evidence type="ECO:0000313" key="3">
    <source>
        <dbReference type="Proteomes" id="UP000325577"/>
    </source>
</evidence>
<dbReference type="OrthoDB" id="1878503at2759"/>
<evidence type="ECO:0000259" key="1">
    <source>
        <dbReference type="Pfam" id="PF13952"/>
    </source>
</evidence>
<dbReference type="InterPro" id="IPR025312">
    <property type="entry name" value="DUF4216"/>
</dbReference>
<protein>
    <recommendedName>
        <fullName evidence="1">DUF4216 domain-containing protein</fullName>
    </recommendedName>
</protein>
<name>A0A5J5BNI6_9ASTE</name>
<sequence length="207" mass="24155">MNGFKFHTIQREKYRQTQNSGVVVTVYKGDKEIQYYGVLKDIIELSYCFDNKIFLFKCDSWDVGNKRTRIHTDSYCTSVNMARTRYTNDPYVLASQVKQVFYLKDARFRGNWYVVDLVKPRNIYDFLEVNEEDNGLVESDVFQEEEQSAYYEDLQRHRSFEAIDNENDSSAIGSSSRIRTDIEAFQVDTLQVRPLNGEAIGGPKITN</sequence>
<proteinExistence type="predicted"/>
<organism evidence="2 3">
    <name type="scientific">Nyssa sinensis</name>
    <dbReference type="NCBI Taxonomy" id="561372"/>
    <lineage>
        <taxon>Eukaryota</taxon>
        <taxon>Viridiplantae</taxon>
        <taxon>Streptophyta</taxon>
        <taxon>Embryophyta</taxon>
        <taxon>Tracheophyta</taxon>
        <taxon>Spermatophyta</taxon>
        <taxon>Magnoliopsida</taxon>
        <taxon>eudicotyledons</taxon>
        <taxon>Gunneridae</taxon>
        <taxon>Pentapetalae</taxon>
        <taxon>asterids</taxon>
        <taxon>Cornales</taxon>
        <taxon>Nyssaceae</taxon>
        <taxon>Nyssa</taxon>
    </lineage>
</organism>
<evidence type="ECO:0000313" key="2">
    <source>
        <dbReference type="EMBL" id="KAA8544348.1"/>
    </source>
</evidence>
<dbReference type="Proteomes" id="UP000325577">
    <property type="component" value="Linkage Group LG11"/>
</dbReference>
<dbReference type="PANTHER" id="PTHR48258:SF6">
    <property type="entry name" value="LEUCINE-RICH REPEAT DOMAIN, L DOMAIN-CONTAINING PROTEIN"/>
    <property type="match status" value="1"/>
</dbReference>
<reference evidence="2 3" key="1">
    <citation type="submission" date="2019-09" db="EMBL/GenBank/DDBJ databases">
        <title>A chromosome-level genome assembly of the Chinese tupelo Nyssa sinensis.</title>
        <authorList>
            <person name="Yang X."/>
            <person name="Kang M."/>
            <person name="Yang Y."/>
            <person name="Xiong H."/>
            <person name="Wang M."/>
            <person name="Zhang Z."/>
            <person name="Wang Z."/>
            <person name="Wu H."/>
            <person name="Ma T."/>
            <person name="Liu J."/>
            <person name="Xi Z."/>
        </authorList>
    </citation>
    <scope>NUCLEOTIDE SEQUENCE [LARGE SCALE GENOMIC DNA]</scope>
    <source>
        <strain evidence="2">J267</strain>
        <tissue evidence="2">Leaf</tissue>
    </source>
</reference>
<dbReference type="EMBL" id="CM018034">
    <property type="protein sequence ID" value="KAA8544348.1"/>
    <property type="molecule type" value="Genomic_DNA"/>
</dbReference>